<dbReference type="InterPro" id="IPR000772">
    <property type="entry name" value="Ricin_B_lectin"/>
</dbReference>
<dbReference type="PANTHER" id="PTHR47791:SF3">
    <property type="entry name" value="MEIOTICALLY UP-REGULATED GENE 191 PROTEIN"/>
    <property type="match status" value="1"/>
</dbReference>
<dbReference type="KEGG" id="ccot:CCAX7_55980"/>
<accession>A0A402D0P2</accession>
<dbReference type="OrthoDB" id="6387072at2"/>
<dbReference type="Proteomes" id="UP000287394">
    <property type="component" value="Chromosome"/>
</dbReference>
<dbReference type="SMART" id="SM00458">
    <property type="entry name" value="RICIN"/>
    <property type="match status" value="2"/>
</dbReference>
<dbReference type="Gene3D" id="2.80.10.50">
    <property type="match status" value="2"/>
</dbReference>
<protein>
    <submittedName>
        <fullName evidence="1">Uncharacterized protein</fullName>
    </submittedName>
</protein>
<reference evidence="1 2" key="1">
    <citation type="journal article" date="2019" name="Int. J. Syst. Evol. Microbiol.">
        <title>Capsulimonas corticalis gen. nov., sp. nov., an aerobic capsulated bacterium, of a novel bacterial order, Capsulimonadales ord. nov., of the class Armatimonadia of the phylum Armatimonadetes.</title>
        <authorList>
            <person name="Li J."/>
            <person name="Kudo C."/>
            <person name="Tonouchi A."/>
        </authorList>
    </citation>
    <scope>NUCLEOTIDE SEQUENCE [LARGE SCALE GENOMIC DNA]</scope>
    <source>
        <strain evidence="1 2">AX-7</strain>
    </source>
</reference>
<dbReference type="Pfam" id="PF03663">
    <property type="entry name" value="Glyco_hydro_76"/>
    <property type="match status" value="1"/>
</dbReference>
<dbReference type="Pfam" id="PF14200">
    <property type="entry name" value="RicinB_lectin_2"/>
    <property type="match status" value="3"/>
</dbReference>
<dbReference type="InterPro" id="IPR035992">
    <property type="entry name" value="Ricin_B-like_lectins"/>
</dbReference>
<keyword evidence="2" id="KW-1185">Reference proteome</keyword>
<proteinExistence type="predicted"/>
<dbReference type="GO" id="GO:0005975">
    <property type="term" value="P:carbohydrate metabolic process"/>
    <property type="evidence" value="ECO:0007669"/>
    <property type="project" value="InterPro"/>
</dbReference>
<dbReference type="InterPro" id="IPR005198">
    <property type="entry name" value="Glyco_hydro_76"/>
</dbReference>
<dbReference type="InterPro" id="IPR053169">
    <property type="entry name" value="MUG_Protein"/>
</dbReference>
<dbReference type="SUPFAM" id="SSF50370">
    <property type="entry name" value="Ricin B-like lectins"/>
    <property type="match status" value="2"/>
</dbReference>
<dbReference type="InterPro" id="IPR008928">
    <property type="entry name" value="6-hairpin_glycosidase_sf"/>
</dbReference>
<organism evidence="1 2">
    <name type="scientific">Capsulimonas corticalis</name>
    <dbReference type="NCBI Taxonomy" id="2219043"/>
    <lineage>
        <taxon>Bacteria</taxon>
        <taxon>Bacillati</taxon>
        <taxon>Armatimonadota</taxon>
        <taxon>Armatimonadia</taxon>
        <taxon>Capsulimonadales</taxon>
        <taxon>Capsulimonadaceae</taxon>
        <taxon>Capsulimonas</taxon>
    </lineage>
</organism>
<evidence type="ECO:0000313" key="2">
    <source>
        <dbReference type="Proteomes" id="UP000287394"/>
    </source>
</evidence>
<dbReference type="AlphaFoldDB" id="A0A402D0P2"/>
<evidence type="ECO:0000313" key="1">
    <source>
        <dbReference type="EMBL" id="BDI33547.1"/>
    </source>
</evidence>
<dbReference type="Gene3D" id="1.50.10.20">
    <property type="match status" value="1"/>
</dbReference>
<dbReference type="RefSeq" id="WP_119323121.1">
    <property type="nucleotide sequence ID" value="NZ_AP025739.1"/>
</dbReference>
<dbReference type="PROSITE" id="PS50231">
    <property type="entry name" value="RICIN_B_LECTIN"/>
    <property type="match status" value="1"/>
</dbReference>
<gene>
    <name evidence="1" type="ORF">CCAX7_55980</name>
</gene>
<sequence length="687" mass="73754">MATNTLSKILEFAGLRKPAKFDTAPTVPHAKPLVGLSITLLGAAAAFAPSTAYAQLNQSVTPYEAAASYNAFNQNYLWQATGNTFYNSELNSIGADDTGGWGQALTIVIAEDNYEVTRTPAALALVSNLLNTFETSSGTDWSGDGWNDDLGWMVNAYLRGYKITGNTTYLNIAIQNWNTVYNRGWDNALGGGIYELMDTKGDKECLSNDNIAWEGVWLYEITGDSTYLTKAENIYAWVRTHLFNPTNSNNAVGAPGSFSQGQHTADGSLENGDHAYNSGSFLIAANALYHITGNSMYYNDAVLDISHRMSVEPILSDGSESGGAQYAYLFVKGLSDFATDNHLWATYYPYLLANANQAWQERCSLNVTWNQWTAPTTPNSPPSDAMEMSSGAGIWQLLDVPQQSLIINKNSSLSMDLISGNTANNAPINQWSVSNYLDGAQHWMVIPTPNGHYALISSVTGMAATISAASKTNGAQLVDWPYSTGDASQQFDLVSMGSGWYNIKNVNSGLVLDVSGGSTANGGQIIQWTSGGAGAANQLWKLQSVVSFPGRYEIQSVSSSQVLDVSGSSTANSAPIVQLPYGGGTSQLWTFTPTSRGYYRIINVNSGQALNVAGGLFTNGAKTVQWPAGGGTNDEWLPSLNSDGTYTFYNLNSGLTLDNPGGSTQGAQFDQWITNNGSNQKFNLIAR</sequence>
<dbReference type="SUPFAM" id="SSF48208">
    <property type="entry name" value="Six-hairpin glycosidases"/>
    <property type="match status" value="1"/>
</dbReference>
<dbReference type="CDD" id="cd00161">
    <property type="entry name" value="beta-trefoil_Ricin-like"/>
    <property type="match status" value="2"/>
</dbReference>
<dbReference type="EMBL" id="AP025739">
    <property type="protein sequence ID" value="BDI33547.1"/>
    <property type="molecule type" value="Genomic_DNA"/>
</dbReference>
<name>A0A402D0P2_9BACT</name>
<dbReference type="PANTHER" id="PTHR47791">
    <property type="entry name" value="MEIOTICALLY UP-REGULATED GENE 191 PROTEIN"/>
    <property type="match status" value="1"/>
</dbReference>